<dbReference type="PANTHER" id="PTHR24148:SF64">
    <property type="entry name" value="HETEROKARYON INCOMPATIBILITY DOMAIN-CONTAINING PROTEIN"/>
    <property type="match status" value="1"/>
</dbReference>
<dbReference type="Proteomes" id="UP000224854">
    <property type="component" value="Unassembled WGS sequence"/>
</dbReference>
<accession>A0A2C5YKM3</accession>
<proteinExistence type="predicted"/>
<keyword evidence="3" id="KW-1185">Reference proteome</keyword>
<dbReference type="Pfam" id="PF06985">
    <property type="entry name" value="HET"/>
    <property type="match status" value="1"/>
</dbReference>
<sequence length="779" mass="87932">MEADNQLGFTSGETLSYSLFDVAVRRPSGSNGFRKLHLCYNDVGVSEFKSVSITWGDGPQRAWVKALEAEDVIQLIPSAFYRAWVNVIKEAHIKIEYEMGIDATHVPGAPLALENSAYCTLPLENASRDIRLLELDPGQYEDELSGKFLLHHLIDDHGGSDKGFHTLSYCWGRGQERAHVALQLPTTGQDMVAPTQWFSIQKEVYKALKRIRRRNETIRIWVDALCINQEDHDERTHQVNIMGEIYSRADVVHIWLGEDDPAVKSAIGFIHDAYNYNEGSCPGAAACTCSPTRHSIDVSTFKGSNSRDTGSSYKDLRELFSVHRQTIQADVLASLGIHKDRSYRVILNELTCYFFSRPWFGRVWVLQEALLARQAIMHCGQEEIDWKEVVTVNSYLSHEQFRRQTPHEGPQTCMPRVWASLIGRKALRNSEGPESLKRQLPILDILLQSLDMKATDARDKLYAVLSFAKEASPGNDVPLSLRPNYHETNSVKCVFAMLNKWHIHNYQSLAILSAVHYQPTRTWQRTLCDVDARINDAPPMPSWSFGVEGDSKWLNANLESQFNFRAGGNTVPDRQLLTLNSDEPYLLSLRGVRLATINVITKFPIGLDEEYEYDGRDTSQNELVSVFGRIFDPVGAYGFWNWISCPMGDQDPATRVSKFTVHWASHWNHAEKPRRLRAHEPHWTTLDCVDDCFFQASHGFQGLCPWAARPGDLIVLLYGGNVPFLLRKVAGHEAGGRFHLVGECYVHDAGVMGGDYLDSLTGNGLAAQEESMAETFVLE</sequence>
<organism evidence="2 3">
    <name type="scientific">Ophiocordyceps australis</name>
    <dbReference type="NCBI Taxonomy" id="1399860"/>
    <lineage>
        <taxon>Eukaryota</taxon>
        <taxon>Fungi</taxon>
        <taxon>Dikarya</taxon>
        <taxon>Ascomycota</taxon>
        <taxon>Pezizomycotina</taxon>
        <taxon>Sordariomycetes</taxon>
        <taxon>Hypocreomycetidae</taxon>
        <taxon>Hypocreales</taxon>
        <taxon>Ophiocordycipitaceae</taxon>
        <taxon>Ophiocordyceps</taxon>
    </lineage>
</organism>
<protein>
    <recommendedName>
        <fullName evidence="1">Heterokaryon incompatibility domain-containing protein</fullName>
    </recommendedName>
</protein>
<evidence type="ECO:0000259" key="1">
    <source>
        <dbReference type="Pfam" id="PF06985"/>
    </source>
</evidence>
<dbReference type="OrthoDB" id="4928261at2759"/>
<feature type="domain" description="Heterokaryon incompatibility" evidence="1">
    <location>
        <begin position="164"/>
        <end position="368"/>
    </location>
</feature>
<name>A0A2C5YKM3_9HYPO</name>
<dbReference type="EMBL" id="NJEU01000959">
    <property type="protein sequence ID" value="PHH69317.1"/>
    <property type="molecule type" value="Genomic_DNA"/>
</dbReference>
<evidence type="ECO:0000313" key="3">
    <source>
        <dbReference type="Proteomes" id="UP000224854"/>
    </source>
</evidence>
<dbReference type="InterPro" id="IPR010730">
    <property type="entry name" value="HET"/>
</dbReference>
<comment type="caution">
    <text evidence="2">The sequence shown here is derived from an EMBL/GenBank/DDBJ whole genome shotgun (WGS) entry which is preliminary data.</text>
</comment>
<reference evidence="2 3" key="1">
    <citation type="submission" date="2017-06" db="EMBL/GenBank/DDBJ databases">
        <title>Ant-infecting Ophiocordyceps genomes reveal a high diversity of potential behavioral manipulation genes and a possible major role for enterotoxins.</title>
        <authorList>
            <person name="De Bekker C."/>
            <person name="Evans H.C."/>
            <person name="Brachmann A."/>
            <person name="Hughes D.P."/>
        </authorList>
    </citation>
    <scope>NUCLEOTIDE SEQUENCE [LARGE SCALE GENOMIC DNA]</scope>
    <source>
        <strain evidence="2 3">1348a</strain>
    </source>
</reference>
<dbReference type="Pfam" id="PF26639">
    <property type="entry name" value="Het-6_barrel"/>
    <property type="match status" value="1"/>
</dbReference>
<dbReference type="PANTHER" id="PTHR24148">
    <property type="entry name" value="ANKYRIN REPEAT DOMAIN-CONTAINING PROTEIN 39 HOMOLOG-RELATED"/>
    <property type="match status" value="1"/>
</dbReference>
<dbReference type="AlphaFoldDB" id="A0A2C5YKM3"/>
<evidence type="ECO:0000313" key="2">
    <source>
        <dbReference type="EMBL" id="PHH69317.1"/>
    </source>
</evidence>
<gene>
    <name evidence="2" type="ORF">CDD82_7832</name>
</gene>
<dbReference type="InterPro" id="IPR052895">
    <property type="entry name" value="HetReg/Transcr_Mod"/>
</dbReference>